<comment type="function">
    <text evidence="4">Can release basic, acidic, aromatic, and, to a lesser extent, aliphatic amino acids.</text>
</comment>
<keyword evidence="2 7" id="KW-0645">Protease</keyword>
<dbReference type="EMBL" id="BA000011">
    <property type="protein sequence ID" value="BAB59893.1"/>
    <property type="molecule type" value="Genomic_DNA"/>
</dbReference>
<feature type="binding site" evidence="5">
    <location>
        <position position="114"/>
    </location>
    <ligand>
        <name>Mn(2+)</name>
        <dbReference type="ChEBI" id="CHEBI:29035"/>
        <label>2</label>
    </ligand>
</feature>
<proteinExistence type="inferred from homology"/>
<evidence type="ECO:0000259" key="6">
    <source>
        <dbReference type="Pfam" id="PF07687"/>
    </source>
</evidence>
<dbReference type="Gene3D" id="3.40.630.10">
    <property type="entry name" value="Zn peptidases"/>
    <property type="match status" value="1"/>
</dbReference>
<evidence type="ECO:0000313" key="8">
    <source>
        <dbReference type="Proteomes" id="UP000001017"/>
    </source>
</evidence>
<protein>
    <submittedName>
        <fullName evidence="7">Carboxypeptidase</fullName>
    </submittedName>
</protein>
<dbReference type="AlphaFoldDB" id="Q97AQ8"/>
<feature type="binding site" evidence="5">
    <location>
        <position position="176"/>
    </location>
    <ligand>
        <name>Mn(2+)</name>
        <dbReference type="ChEBI" id="CHEBI:29035"/>
        <label>2</label>
    </ligand>
</feature>
<keyword evidence="2 7" id="KW-0121">Carboxypeptidase</keyword>
<evidence type="ECO:0000256" key="5">
    <source>
        <dbReference type="PIRSR" id="PIRSR005962-1"/>
    </source>
</evidence>
<dbReference type="PaxDb" id="273116-14324967"/>
<keyword evidence="8" id="KW-1185">Reference proteome</keyword>
<dbReference type="KEGG" id="tvo:TVG0758219"/>
<dbReference type="NCBIfam" id="TIGR01891">
    <property type="entry name" value="amidohydrolases"/>
    <property type="match status" value="1"/>
</dbReference>
<feature type="domain" description="Peptidase M20 dimerisation" evidence="6">
    <location>
        <begin position="199"/>
        <end position="293"/>
    </location>
</feature>
<dbReference type="InterPro" id="IPR017439">
    <property type="entry name" value="Amidohydrolase"/>
</dbReference>
<evidence type="ECO:0000313" key="7">
    <source>
        <dbReference type="EMBL" id="BAB59893.1"/>
    </source>
</evidence>
<evidence type="ECO:0000256" key="4">
    <source>
        <dbReference type="ARBA" id="ARBA00056511"/>
    </source>
</evidence>
<keyword evidence="3" id="KW-0378">Hydrolase</keyword>
<dbReference type="GO" id="GO:0004180">
    <property type="term" value="F:carboxypeptidase activity"/>
    <property type="evidence" value="ECO:0007669"/>
    <property type="project" value="UniProtKB-KW"/>
</dbReference>
<keyword evidence="5" id="KW-0479">Metal-binding</keyword>
<dbReference type="SUPFAM" id="SSF53187">
    <property type="entry name" value="Zn-dependent exopeptidases"/>
    <property type="match status" value="1"/>
</dbReference>
<dbReference type="Pfam" id="PF07687">
    <property type="entry name" value="M20_dimer"/>
    <property type="match status" value="1"/>
</dbReference>
<dbReference type="Proteomes" id="UP000001017">
    <property type="component" value="Chromosome"/>
</dbReference>
<dbReference type="FunFam" id="3.30.70.360:FF:000014">
    <property type="entry name" value="N-acyl-L-amino acid amidohydrolase"/>
    <property type="match status" value="1"/>
</dbReference>
<feature type="binding site" evidence="5">
    <location>
        <position position="112"/>
    </location>
    <ligand>
        <name>Mn(2+)</name>
        <dbReference type="ChEBI" id="CHEBI:29035"/>
        <label>2</label>
    </ligand>
</feature>
<dbReference type="STRING" id="273116.gene:9381541"/>
<comment type="cofactor">
    <cofactor evidence="5">
        <name>Mn(2+)</name>
        <dbReference type="ChEBI" id="CHEBI:29035"/>
    </cofactor>
    <text evidence="5">The Mn(2+) ion enhances activity.</text>
</comment>
<dbReference type="PANTHER" id="PTHR11014">
    <property type="entry name" value="PEPTIDASE M20 FAMILY MEMBER"/>
    <property type="match status" value="1"/>
</dbReference>
<keyword evidence="5" id="KW-0464">Manganese</keyword>
<dbReference type="PANTHER" id="PTHR11014:SF63">
    <property type="entry name" value="METALLOPEPTIDASE, PUTATIVE (AFU_ORTHOLOGUE AFUA_6G09600)-RELATED"/>
    <property type="match status" value="1"/>
</dbReference>
<dbReference type="NCBIfam" id="NF040868">
    <property type="entry name" value="carboxypep_CpsA"/>
    <property type="match status" value="1"/>
</dbReference>
<feature type="binding site" evidence="5">
    <location>
        <position position="148"/>
    </location>
    <ligand>
        <name>Mn(2+)</name>
        <dbReference type="ChEBI" id="CHEBI:29035"/>
        <label>2</label>
    </ligand>
</feature>
<dbReference type="PhylomeDB" id="Q97AQ8"/>
<dbReference type="MEROPS" id="M20.008"/>
<organism evidence="7 8">
    <name type="scientific">Thermoplasma volcanium (strain ATCC 51530 / DSM 4299 / JCM 9571 / NBRC 15438 / GSS1)</name>
    <dbReference type="NCBI Taxonomy" id="273116"/>
    <lineage>
        <taxon>Archaea</taxon>
        <taxon>Methanobacteriati</taxon>
        <taxon>Thermoplasmatota</taxon>
        <taxon>Thermoplasmata</taxon>
        <taxon>Thermoplasmatales</taxon>
        <taxon>Thermoplasmataceae</taxon>
        <taxon>Thermoplasma</taxon>
    </lineage>
</organism>
<dbReference type="SUPFAM" id="SSF55031">
    <property type="entry name" value="Bacterial exopeptidase dimerisation domain"/>
    <property type="match status" value="1"/>
</dbReference>
<reference evidence="7 8" key="2">
    <citation type="journal article" date="2000" name="Proc. Natl. Acad. Sci. U.S.A.">
        <title>Archaeal adaptation to higher temperatures revealed by genomic sequence of Thermoplasma volcanium.</title>
        <authorList>
            <person name="Kawashima T."/>
            <person name="Amano N."/>
            <person name="Koike H."/>
            <person name="Makino S."/>
            <person name="Higuchi S."/>
            <person name="Kawashima-Ohya Y."/>
            <person name="Watanabe K."/>
            <person name="Yamazaki M."/>
            <person name="Kanehori K."/>
            <person name="Kawamoto T."/>
            <person name="Nunoshiba T."/>
            <person name="Yamamoto Y."/>
            <person name="Aramaki H."/>
            <person name="Makino K."/>
            <person name="Suzuki M."/>
        </authorList>
    </citation>
    <scope>NUCLEOTIDE SEQUENCE [LARGE SCALE GENOMIC DNA]</scope>
    <source>
        <strain evidence="8">ATCC 51530 / DSM 4299 / JCM 9571 / NBRC 15438 / GSS1</strain>
    </source>
</reference>
<dbReference type="InterPro" id="IPR011650">
    <property type="entry name" value="Peptidase_M20_dimer"/>
</dbReference>
<evidence type="ECO:0000256" key="3">
    <source>
        <dbReference type="ARBA" id="ARBA00022801"/>
    </source>
</evidence>
<sequence>MKPFANRCMDHAAFEKEIDEFNERMIEIRRDLHEHPELSYKEVRTAKLVADTLRSFGIEVRENVGGTGVVGLLRGKKGNVTIGLRADMDALPVQEQTGLPFASKNSGVMHACGHDSHVAMLIGAAYVLSKHGDELDGNVKFLFQPAEEDGGRGGALPMIEDGALENPHVDHVFGLHVLGDFPAGYFAIRGGPIMAAPDSFKIEVHGRGGHGSAPWDTVDPIFVSSQIIQALYGMRSRNVDQRDPLVISVCSVHSGTKDNIIPDNALLEGTLRTLDEDVRADMKKKISNTAEAVAGAFGAKADVSFIENAYPVTYNDPAITEEVKSILSSIKGMKTMETKPLLGGEDVSRFLQRAPGTYYFLGTRNEKKGIIYPNHSSKFTVDEDYLKYGALSHVLVAMHFAGKK</sequence>
<dbReference type="PIRSF" id="PIRSF005962">
    <property type="entry name" value="Pept_M20D_amidohydro"/>
    <property type="match status" value="1"/>
</dbReference>
<dbReference type="eggNOG" id="arCOG01108">
    <property type="taxonomic scope" value="Archaea"/>
</dbReference>
<gene>
    <name evidence="7" type="ORF">TVG0758219</name>
</gene>
<dbReference type="InterPro" id="IPR053493">
    <property type="entry name" value="Thermostable_CP"/>
</dbReference>
<feature type="binding site" evidence="5">
    <location>
        <position position="375"/>
    </location>
    <ligand>
        <name>Mn(2+)</name>
        <dbReference type="ChEBI" id="CHEBI:29035"/>
        <label>2</label>
    </ligand>
</feature>
<evidence type="ECO:0000256" key="2">
    <source>
        <dbReference type="ARBA" id="ARBA00022645"/>
    </source>
</evidence>
<name>Q97AQ8_THEVO</name>
<dbReference type="HOGENOM" id="CLU_023257_0_1_2"/>
<reference evidence="7 8" key="1">
    <citation type="journal article" date="1999" name="Proc. Jpn. Acad.">
        <title>Determination of the complete genomic DNA sequence of Thermoplasma volvanium GSS1.</title>
        <authorList>
            <person name="Kawashima T."/>
            <person name="Yamamoto Y."/>
            <person name="Aramaki H."/>
            <person name="Nunoshiba T."/>
            <person name="Kawamoto T."/>
            <person name="Watanabe K."/>
            <person name="Yamazaki M."/>
            <person name="Kanehori K."/>
            <person name="Amano N."/>
            <person name="Ohya Y."/>
            <person name="Makino K."/>
            <person name="Suzuki M."/>
        </authorList>
    </citation>
    <scope>NUCLEOTIDE SEQUENCE [LARGE SCALE GENOMIC DNA]</scope>
    <source>
        <strain evidence="8">ATCC 51530 / DSM 4299 / JCM 9571 / NBRC 15438 / GSS1</strain>
    </source>
</reference>
<dbReference type="Gene3D" id="3.30.70.360">
    <property type="match status" value="1"/>
</dbReference>
<comment type="similarity">
    <text evidence="1">Belongs to the peptidase M20 family.</text>
</comment>
<dbReference type="GO" id="GO:0046872">
    <property type="term" value="F:metal ion binding"/>
    <property type="evidence" value="ECO:0007669"/>
    <property type="project" value="UniProtKB-KW"/>
</dbReference>
<dbReference type="InterPro" id="IPR036264">
    <property type="entry name" value="Bact_exopeptidase_dim_dom"/>
</dbReference>
<dbReference type="Pfam" id="PF01546">
    <property type="entry name" value="Peptidase_M20"/>
    <property type="match status" value="1"/>
</dbReference>
<accession>Q97AQ8</accession>
<dbReference type="InterPro" id="IPR002933">
    <property type="entry name" value="Peptidase_M20"/>
</dbReference>
<evidence type="ECO:0000256" key="1">
    <source>
        <dbReference type="ARBA" id="ARBA00006153"/>
    </source>
</evidence>